<feature type="region of interest" description="Disordered" evidence="7">
    <location>
        <begin position="211"/>
        <end position="243"/>
    </location>
</feature>
<keyword evidence="3" id="KW-1003">Cell membrane</keyword>
<dbReference type="AlphaFoldDB" id="A0A3G9IBY8"/>
<evidence type="ECO:0000256" key="5">
    <source>
        <dbReference type="ARBA" id="ARBA00022989"/>
    </source>
</evidence>
<feature type="transmembrane region" description="Helical" evidence="8">
    <location>
        <begin position="30"/>
        <end position="48"/>
    </location>
</feature>
<dbReference type="PANTHER" id="PTHR30506">
    <property type="entry name" value="INNER MEMBRANE PROTEIN"/>
    <property type="match status" value="1"/>
</dbReference>
<evidence type="ECO:0000313" key="11">
    <source>
        <dbReference type="Proteomes" id="UP000271573"/>
    </source>
</evidence>
<dbReference type="Proteomes" id="UP000271573">
    <property type="component" value="Chromosome"/>
</dbReference>
<feature type="domain" description="Glycine transporter" evidence="9">
    <location>
        <begin position="89"/>
        <end position="162"/>
    </location>
</feature>
<dbReference type="RefSeq" id="WP_125565728.1">
    <property type="nucleotide sequence ID" value="NZ_AP019307.1"/>
</dbReference>
<evidence type="ECO:0000256" key="1">
    <source>
        <dbReference type="ARBA" id="ARBA00004651"/>
    </source>
</evidence>
<feature type="transmembrane region" description="Helical" evidence="8">
    <location>
        <begin position="6"/>
        <end position="23"/>
    </location>
</feature>
<comment type="subcellular location">
    <subcellularLocation>
        <location evidence="1">Cell membrane</location>
        <topology evidence="1">Multi-pass membrane protein</topology>
    </subcellularLocation>
</comment>
<organism evidence="10 11">
    <name type="scientific">Nocardioides baekrokdamisoli</name>
    <dbReference type="NCBI Taxonomy" id="1804624"/>
    <lineage>
        <taxon>Bacteria</taxon>
        <taxon>Bacillati</taxon>
        <taxon>Actinomycetota</taxon>
        <taxon>Actinomycetes</taxon>
        <taxon>Propionibacteriales</taxon>
        <taxon>Nocardioidaceae</taxon>
        <taxon>Nocardioides</taxon>
    </lineage>
</organism>
<evidence type="ECO:0000259" key="9">
    <source>
        <dbReference type="Pfam" id="PF03458"/>
    </source>
</evidence>
<dbReference type="Pfam" id="PF03458">
    <property type="entry name" value="Gly_transporter"/>
    <property type="match status" value="2"/>
</dbReference>
<accession>A0A3G9IBY8</accession>
<feature type="domain" description="Glycine transporter" evidence="9">
    <location>
        <begin position="3"/>
        <end position="77"/>
    </location>
</feature>
<evidence type="ECO:0000256" key="2">
    <source>
        <dbReference type="ARBA" id="ARBA00008193"/>
    </source>
</evidence>
<evidence type="ECO:0000256" key="4">
    <source>
        <dbReference type="ARBA" id="ARBA00022692"/>
    </source>
</evidence>
<sequence>MVALELVAIFVFGVSGALTAVRLRLDIVGVIVLATVTGIGGGIIRDILIGAVPPETVRDWRYILAPALGGLATFFLHPGLDRVRRPMLVFDAVGLGLYSVVGALKASQHGLGPMPSAIMGLITGVGGGVLRDVLAGQPPLLFRTGELYAIPALLGSSLAMVGHYLDLPRLLVIVVAAGTTITVRLMAVRRGWVAPVSSETPPLYGQALEVRARRGSHPDRRARPGSRRLRRRSGADGGSPPDA</sequence>
<dbReference type="KEGG" id="nbe:Back2_00930"/>
<keyword evidence="11" id="KW-1185">Reference proteome</keyword>
<dbReference type="PANTHER" id="PTHR30506:SF3">
    <property type="entry name" value="UPF0126 INNER MEMBRANE PROTEIN YADS-RELATED"/>
    <property type="match status" value="1"/>
</dbReference>
<dbReference type="InterPro" id="IPR005115">
    <property type="entry name" value="Gly_transporter"/>
</dbReference>
<keyword evidence="6 8" id="KW-0472">Membrane</keyword>
<keyword evidence="5 8" id="KW-1133">Transmembrane helix</keyword>
<dbReference type="OrthoDB" id="9791874at2"/>
<comment type="similarity">
    <text evidence="2">Belongs to the UPF0126 family.</text>
</comment>
<feature type="transmembrane region" description="Helical" evidence="8">
    <location>
        <begin position="60"/>
        <end position="80"/>
    </location>
</feature>
<protein>
    <submittedName>
        <fullName evidence="10">Membrane protein</fullName>
    </submittedName>
</protein>
<name>A0A3G9IBY8_9ACTN</name>
<evidence type="ECO:0000313" key="10">
    <source>
        <dbReference type="EMBL" id="BBH15806.1"/>
    </source>
</evidence>
<feature type="compositionally biased region" description="Basic residues" evidence="7">
    <location>
        <begin position="223"/>
        <end position="232"/>
    </location>
</feature>
<evidence type="ECO:0000256" key="3">
    <source>
        <dbReference type="ARBA" id="ARBA00022475"/>
    </source>
</evidence>
<dbReference type="GO" id="GO:0005886">
    <property type="term" value="C:plasma membrane"/>
    <property type="evidence" value="ECO:0007669"/>
    <property type="project" value="UniProtKB-SubCell"/>
</dbReference>
<feature type="compositionally biased region" description="Basic and acidic residues" evidence="7">
    <location>
        <begin position="211"/>
        <end position="222"/>
    </location>
</feature>
<gene>
    <name evidence="10" type="ORF">Back2_00930</name>
</gene>
<evidence type="ECO:0000256" key="7">
    <source>
        <dbReference type="SAM" id="MobiDB-lite"/>
    </source>
</evidence>
<reference evidence="10 11" key="1">
    <citation type="submission" date="2018-11" db="EMBL/GenBank/DDBJ databases">
        <title>Complete genome sequence of Nocardioides baekrokdamisoli strain KCTC 39748.</title>
        <authorList>
            <person name="Kang S.W."/>
            <person name="Lee K.C."/>
            <person name="Kim K.K."/>
            <person name="Kim J.S."/>
            <person name="Kim D.S."/>
            <person name="Ko S.H."/>
            <person name="Yang S.H."/>
            <person name="Shin Y.K."/>
            <person name="Lee J.S."/>
        </authorList>
    </citation>
    <scope>NUCLEOTIDE SEQUENCE [LARGE SCALE GENOMIC DNA]</scope>
    <source>
        <strain evidence="10 11">KCTC 39748</strain>
    </source>
</reference>
<evidence type="ECO:0000256" key="6">
    <source>
        <dbReference type="ARBA" id="ARBA00023136"/>
    </source>
</evidence>
<dbReference type="EMBL" id="AP019307">
    <property type="protein sequence ID" value="BBH15806.1"/>
    <property type="molecule type" value="Genomic_DNA"/>
</dbReference>
<keyword evidence="4 8" id="KW-0812">Transmembrane</keyword>
<proteinExistence type="inferred from homology"/>
<evidence type="ECO:0000256" key="8">
    <source>
        <dbReference type="SAM" id="Phobius"/>
    </source>
</evidence>